<comment type="similarity">
    <text evidence="2">Belongs to the tellurite-resistance/dicarboxylate transporter (TDT) family.</text>
</comment>
<dbReference type="GO" id="GO:0000319">
    <property type="term" value="F:sulfite transmembrane transporter activity"/>
    <property type="evidence" value="ECO:0007669"/>
    <property type="project" value="TreeGrafter"/>
</dbReference>
<feature type="transmembrane region" description="Helical" evidence="9">
    <location>
        <begin position="358"/>
        <end position="377"/>
    </location>
</feature>
<evidence type="ECO:0000256" key="7">
    <source>
        <dbReference type="ARBA" id="ARBA00023136"/>
    </source>
</evidence>
<feature type="transmembrane region" description="Helical" evidence="9">
    <location>
        <begin position="96"/>
        <end position="121"/>
    </location>
</feature>
<dbReference type="Gene3D" id="1.50.10.150">
    <property type="entry name" value="Voltage-dependent anion channel"/>
    <property type="match status" value="1"/>
</dbReference>
<sequence>MDNPALSGSARQAARAPPSEQITLDRSNTPTTSPSTNNPPRTPNKPIQPQITSSESKLDHGWRRRIRNFSPSWFSITMGTGVVSEILYTIPGQSAWLYYLSILFFALNTALFTLAFTASLLRYTIWPEIWIVMINDPTNSLFLGTIPIGFATIVEMWVFVCVPVWGKWAVYVAWGAWMLDAVIAISVTVSLGIILMSENGQRGLETITAVQLLPIAATIVAAATGANVAGVLPNEQYALGTILACYVMWGMATPMAMTVLVIYYQRLALNKMPPREIIVSAFLPLGPLGLGGQTILHLGKLAAVVFPKTGTLDPVAGIIAYIIGFFVALIMWAWGLLWFALALAAIYKSRPFPFNMGWWGFTFPLGVYSICTIQIGIELPSHFFRVLGTIFGTAVIVLWCIIAVGTARGAWRGHLFYAPCLASLKREQDVVTRASSAEEKEMGGAGPALASTSSDITERPPTQGREAPDIDQE</sequence>
<evidence type="ECO:0000256" key="2">
    <source>
        <dbReference type="ARBA" id="ARBA00008566"/>
    </source>
</evidence>
<dbReference type="InterPro" id="IPR004695">
    <property type="entry name" value="SLAC1/Mae1/Ssu1/TehA"/>
</dbReference>
<feature type="transmembrane region" description="Helical" evidence="9">
    <location>
        <begin position="207"/>
        <end position="232"/>
    </location>
</feature>
<feature type="compositionally biased region" description="Low complexity" evidence="8">
    <location>
        <begin position="26"/>
        <end position="39"/>
    </location>
</feature>
<feature type="transmembrane region" description="Helical" evidence="9">
    <location>
        <begin position="238"/>
        <end position="265"/>
    </location>
</feature>
<dbReference type="InterPro" id="IPR038665">
    <property type="entry name" value="Voltage-dep_anion_channel_sf"/>
</dbReference>
<accession>A0AAN7T8Y5</accession>
<comment type="caution">
    <text evidence="10">The sequence shown here is derived from an EMBL/GenBank/DDBJ whole genome shotgun (WGS) entry which is preliminary data.</text>
</comment>
<feature type="compositionally biased region" description="Polar residues" evidence="8">
    <location>
        <begin position="45"/>
        <end position="55"/>
    </location>
</feature>
<comment type="subcellular location">
    <subcellularLocation>
        <location evidence="1">Cell membrane</location>
        <topology evidence="1">Multi-pass membrane protein</topology>
    </subcellularLocation>
</comment>
<feature type="compositionally biased region" description="Basic and acidic residues" evidence="8">
    <location>
        <begin position="433"/>
        <end position="442"/>
    </location>
</feature>
<evidence type="ECO:0000256" key="9">
    <source>
        <dbReference type="SAM" id="Phobius"/>
    </source>
</evidence>
<evidence type="ECO:0000256" key="5">
    <source>
        <dbReference type="ARBA" id="ARBA00022692"/>
    </source>
</evidence>
<dbReference type="Proteomes" id="UP001310890">
    <property type="component" value="Unassembled WGS sequence"/>
</dbReference>
<evidence type="ECO:0000313" key="10">
    <source>
        <dbReference type="EMBL" id="KAK5107060.1"/>
    </source>
</evidence>
<keyword evidence="6 9" id="KW-1133">Transmembrane helix</keyword>
<feature type="transmembrane region" description="Helical" evidence="9">
    <location>
        <begin position="171"/>
        <end position="195"/>
    </location>
</feature>
<protein>
    <recommendedName>
        <fullName evidence="12">Sulfite efflux pump SSU1</fullName>
    </recommendedName>
</protein>
<proteinExistence type="inferred from homology"/>
<feature type="transmembrane region" description="Helical" evidence="9">
    <location>
        <begin position="72"/>
        <end position="90"/>
    </location>
</feature>
<keyword evidence="3" id="KW-0813">Transport</keyword>
<feature type="transmembrane region" description="Helical" evidence="9">
    <location>
        <begin position="277"/>
        <end position="298"/>
    </location>
</feature>
<dbReference type="InterPro" id="IPR051629">
    <property type="entry name" value="Sulfite_efflux_TDT"/>
</dbReference>
<feature type="transmembrane region" description="Helical" evidence="9">
    <location>
        <begin position="383"/>
        <end position="404"/>
    </location>
</feature>
<keyword evidence="7 9" id="KW-0472">Membrane</keyword>
<dbReference type="CDD" id="cd09318">
    <property type="entry name" value="TDT_SSU1"/>
    <property type="match status" value="1"/>
</dbReference>
<evidence type="ECO:0008006" key="12">
    <source>
        <dbReference type="Google" id="ProtNLM"/>
    </source>
</evidence>
<feature type="transmembrane region" description="Helical" evidence="9">
    <location>
        <begin position="318"/>
        <end position="346"/>
    </location>
</feature>
<dbReference type="PANTHER" id="PTHR31686:SF2">
    <property type="entry name" value="C4-DICARBOXYLATE TRANSPORTER_MALIC ACID TRANSPORT PROTEIN"/>
    <property type="match status" value="1"/>
</dbReference>
<dbReference type="PANTHER" id="PTHR31686">
    <property type="match status" value="1"/>
</dbReference>
<evidence type="ECO:0000256" key="8">
    <source>
        <dbReference type="SAM" id="MobiDB-lite"/>
    </source>
</evidence>
<reference evidence="10" key="1">
    <citation type="submission" date="2023-08" db="EMBL/GenBank/DDBJ databases">
        <title>Black Yeasts Isolated from many extreme environments.</title>
        <authorList>
            <person name="Coleine C."/>
            <person name="Stajich J.E."/>
            <person name="Selbmann L."/>
        </authorList>
    </citation>
    <scope>NUCLEOTIDE SEQUENCE</scope>
    <source>
        <strain evidence="10">CCFEE 5401</strain>
    </source>
</reference>
<gene>
    <name evidence="10" type="ORF">LTR62_001910</name>
</gene>
<name>A0AAN7T8Y5_9PEZI</name>
<feature type="region of interest" description="Disordered" evidence="8">
    <location>
        <begin position="433"/>
        <end position="473"/>
    </location>
</feature>
<dbReference type="Pfam" id="PF03595">
    <property type="entry name" value="SLAC1"/>
    <property type="match status" value="1"/>
</dbReference>
<dbReference type="GO" id="GO:0005886">
    <property type="term" value="C:plasma membrane"/>
    <property type="evidence" value="ECO:0007669"/>
    <property type="project" value="UniProtKB-SubCell"/>
</dbReference>
<keyword evidence="4" id="KW-1003">Cell membrane</keyword>
<feature type="transmembrane region" description="Helical" evidence="9">
    <location>
        <begin position="141"/>
        <end position="165"/>
    </location>
</feature>
<feature type="region of interest" description="Disordered" evidence="8">
    <location>
        <begin position="1"/>
        <end position="59"/>
    </location>
</feature>
<dbReference type="EMBL" id="JAVRRL010000143">
    <property type="protein sequence ID" value="KAK5107060.1"/>
    <property type="molecule type" value="Genomic_DNA"/>
</dbReference>
<evidence type="ECO:0000256" key="6">
    <source>
        <dbReference type="ARBA" id="ARBA00022989"/>
    </source>
</evidence>
<evidence type="ECO:0000256" key="3">
    <source>
        <dbReference type="ARBA" id="ARBA00022448"/>
    </source>
</evidence>
<evidence type="ECO:0000313" key="11">
    <source>
        <dbReference type="Proteomes" id="UP001310890"/>
    </source>
</evidence>
<evidence type="ECO:0000256" key="1">
    <source>
        <dbReference type="ARBA" id="ARBA00004651"/>
    </source>
</evidence>
<organism evidence="10 11">
    <name type="scientific">Meristemomyces frigidus</name>
    <dbReference type="NCBI Taxonomy" id="1508187"/>
    <lineage>
        <taxon>Eukaryota</taxon>
        <taxon>Fungi</taxon>
        <taxon>Dikarya</taxon>
        <taxon>Ascomycota</taxon>
        <taxon>Pezizomycotina</taxon>
        <taxon>Dothideomycetes</taxon>
        <taxon>Dothideomycetidae</taxon>
        <taxon>Mycosphaerellales</taxon>
        <taxon>Teratosphaeriaceae</taxon>
        <taxon>Meristemomyces</taxon>
    </lineage>
</organism>
<keyword evidence="5 9" id="KW-0812">Transmembrane</keyword>
<dbReference type="AlphaFoldDB" id="A0AAN7T8Y5"/>
<evidence type="ECO:0000256" key="4">
    <source>
        <dbReference type="ARBA" id="ARBA00022475"/>
    </source>
</evidence>